<feature type="chain" id="PRO_5045274999" description="Alpha-L-rhamnosidase six-hairpin glycosidase domain-containing protein" evidence="1">
    <location>
        <begin position="20"/>
        <end position="581"/>
    </location>
</feature>
<dbReference type="InterPro" id="IPR035396">
    <property type="entry name" value="Bac_rhamnosid6H"/>
</dbReference>
<dbReference type="Gene3D" id="1.50.10.10">
    <property type="match status" value="1"/>
</dbReference>
<evidence type="ECO:0000256" key="1">
    <source>
        <dbReference type="SAM" id="SignalP"/>
    </source>
</evidence>
<evidence type="ECO:0000259" key="2">
    <source>
        <dbReference type="Pfam" id="PF17389"/>
    </source>
</evidence>
<evidence type="ECO:0000313" key="4">
    <source>
        <dbReference type="Proteomes" id="UP001501411"/>
    </source>
</evidence>
<dbReference type="Gene3D" id="2.60.420.10">
    <property type="entry name" value="Maltose phosphorylase, domain 3"/>
    <property type="match status" value="1"/>
</dbReference>
<feature type="domain" description="Alpha-L-rhamnosidase six-hairpin glycosidase" evidence="2">
    <location>
        <begin position="194"/>
        <end position="519"/>
    </location>
</feature>
<name>A0ABP9BVB2_9SPHI</name>
<keyword evidence="4" id="KW-1185">Reference proteome</keyword>
<dbReference type="PANTHER" id="PTHR34987">
    <property type="entry name" value="C, PUTATIVE (AFU_ORTHOLOGUE AFUA_3G02880)-RELATED"/>
    <property type="match status" value="1"/>
</dbReference>
<proteinExistence type="predicted"/>
<dbReference type="RefSeq" id="WP_345232630.1">
    <property type="nucleotide sequence ID" value="NZ_BAABIQ010000040.1"/>
</dbReference>
<dbReference type="EMBL" id="BAABIQ010000040">
    <property type="protein sequence ID" value="GAA4799144.1"/>
    <property type="molecule type" value="Genomic_DNA"/>
</dbReference>
<dbReference type="InterPro" id="IPR012341">
    <property type="entry name" value="6hp_glycosidase-like_sf"/>
</dbReference>
<organism evidence="3 4">
    <name type="scientific">Olivibacter ginsenosidimutans</name>
    <dbReference type="NCBI Taxonomy" id="1176537"/>
    <lineage>
        <taxon>Bacteria</taxon>
        <taxon>Pseudomonadati</taxon>
        <taxon>Bacteroidota</taxon>
        <taxon>Sphingobacteriia</taxon>
        <taxon>Sphingobacteriales</taxon>
        <taxon>Sphingobacteriaceae</taxon>
        <taxon>Olivibacter</taxon>
    </lineage>
</organism>
<comment type="caution">
    <text evidence="3">The sequence shown here is derived from an EMBL/GenBank/DDBJ whole genome shotgun (WGS) entry which is preliminary data.</text>
</comment>
<dbReference type="PANTHER" id="PTHR34987:SF6">
    <property type="entry name" value="ALPHA-L-RHAMNOSIDASE SIX-HAIRPIN GLYCOSIDASE DOMAIN-CONTAINING PROTEIN"/>
    <property type="match status" value="1"/>
</dbReference>
<dbReference type="Proteomes" id="UP001501411">
    <property type="component" value="Unassembled WGS sequence"/>
</dbReference>
<protein>
    <recommendedName>
        <fullName evidence="2">Alpha-L-rhamnosidase six-hairpin glycosidase domain-containing protein</fullName>
    </recommendedName>
</protein>
<sequence length="581" mass="64635">MKKISILLLLLCSCTCGFSQFVNHKPAIFTEDSLTSPLTRNFIAPQRILYTEGNVSDQEVLLKPGIGQADLANRYKCILQNSGDGKKASILLDFGRELHGGVELVTGMWAGNKPLHVRLTFGESASEAMSVVGEKGATNDHAIRDFQTLLPWLGKIQLGETGFRFLRITLEEDSAALQLKEVRAIFTYRDIPYLGSFKSNDERLNKIWETGAYTVHLNMQEYLWDGIKRDRLVWVGDMHPEVSTINTVFGYNEVVPKSLDLAKEITPLPGWMNGISAYSMWWIIIQRDWYQHHGDLAYLKKQGPYLADLLKLLATKIDEKNSEHLDGTRFLDWPSSENAPAVHAGLQAMMVLAFQKGKELSTVLNDQATAALCTDAIARLKKNIPDPHGSKQAAALLSLAELMPAEKAAHEILNVGGAKDFSTFYGYYMLQAMAKAGDYQQALNIIKTYWGAMLDLGATTFWEDFNMDWLPNAARIDELVPPGKQDIHGDYGAYCYEGFRHSLCHGWASGPTAWLTEHVLGIQVAAPGCAAIQLKPHLGDLKVVEGTFPTPKGVLWVKHTKLANGQIKTEYKAPKGVRIIQ</sequence>
<gene>
    <name evidence="3" type="ORF">GCM10023231_29880</name>
</gene>
<accession>A0ABP9BVB2</accession>
<dbReference type="Pfam" id="PF17389">
    <property type="entry name" value="Bac_rhamnosid6H"/>
    <property type="match status" value="1"/>
</dbReference>
<dbReference type="InterPro" id="IPR008928">
    <property type="entry name" value="6-hairpin_glycosidase_sf"/>
</dbReference>
<feature type="signal peptide" evidence="1">
    <location>
        <begin position="1"/>
        <end position="19"/>
    </location>
</feature>
<evidence type="ECO:0000313" key="3">
    <source>
        <dbReference type="EMBL" id="GAA4799144.1"/>
    </source>
</evidence>
<reference evidence="4" key="1">
    <citation type="journal article" date="2019" name="Int. J. Syst. Evol. Microbiol.">
        <title>The Global Catalogue of Microorganisms (GCM) 10K type strain sequencing project: providing services to taxonomists for standard genome sequencing and annotation.</title>
        <authorList>
            <consortium name="The Broad Institute Genomics Platform"/>
            <consortium name="The Broad Institute Genome Sequencing Center for Infectious Disease"/>
            <person name="Wu L."/>
            <person name="Ma J."/>
        </authorList>
    </citation>
    <scope>NUCLEOTIDE SEQUENCE [LARGE SCALE GENOMIC DNA]</scope>
    <source>
        <strain evidence="4">JCM 18200</strain>
    </source>
</reference>
<dbReference type="SUPFAM" id="SSF48208">
    <property type="entry name" value="Six-hairpin glycosidases"/>
    <property type="match status" value="1"/>
</dbReference>
<keyword evidence="1" id="KW-0732">Signal</keyword>